<sequence>MKTFHTFQQLQHQAFNLTCTKRLLHCLHQPLEVMFHVLHHHKNTIKVIHNNFLYIHNRRMMKRQKNINFPQRCQRETPFF</sequence>
<protein>
    <submittedName>
        <fullName evidence="1">Uncharacterized protein MANES_06G116800</fullName>
    </submittedName>
</protein>
<reference evidence="1" key="1">
    <citation type="submission" date="2018-02" db="EMBL/GenBank/DDBJ databases">
        <title>Rhizophora mucronata_Transcriptome.</title>
        <authorList>
            <person name="Meera S.P."/>
            <person name="Sreeshan A."/>
            <person name="Augustine A."/>
        </authorList>
    </citation>
    <scope>NUCLEOTIDE SEQUENCE</scope>
    <source>
        <tissue evidence="1">Leaf</tissue>
    </source>
</reference>
<dbReference type="EMBL" id="GGEC01008651">
    <property type="protein sequence ID" value="MBW89134.1"/>
    <property type="molecule type" value="Transcribed_RNA"/>
</dbReference>
<evidence type="ECO:0000313" key="1">
    <source>
        <dbReference type="EMBL" id="MBW89134.1"/>
    </source>
</evidence>
<dbReference type="AlphaFoldDB" id="A0A2P2J6N8"/>
<dbReference type="EMBL" id="GGEC01008652">
    <property type="protein sequence ID" value="MBW89135.1"/>
    <property type="molecule type" value="Transcribed_RNA"/>
</dbReference>
<organism evidence="1">
    <name type="scientific">Rhizophora mucronata</name>
    <name type="common">Asiatic mangrove</name>
    <dbReference type="NCBI Taxonomy" id="61149"/>
    <lineage>
        <taxon>Eukaryota</taxon>
        <taxon>Viridiplantae</taxon>
        <taxon>Streptophyta</taxon>
        <taxon>Embryophyta</taxon>
        <taxon>Tracheophyta</taxon>
        <taxon>Spermatophyta</taxon>
        <taxon>Magnoliopsida</taxon>
        <taxon>eudicotyledons</taxon>
        <taxon>Gunneridae</taxon>
        <taxon>Pentapetalae</taxon>
        <taxon>rosids</taxon>
        <taxon>fabids</taxon>
        <taxon>Malpighiales</taxon>
        <taxon>Rhizophoraceae</taxon>
        <taxon>Rhizophora</taxon>
    </lineage>
</organism>
<proteinExistence type="predicted"/>
<accession>A0A2P2J6N8</accession>
<name>A0A2P2J6N8_RHIMU</name>